<evidence type="ECO:0000313" key="3">
    <source>
        <dbReference type="Proteomes" id="UP001163152"/>
    </source>
</evidence>
<name>A0A9E9CBC2_9CYAN</name>
<dbReference type="PANTHER" id="PTHR35519:SF2">
    <property type="entry name" value="PH DOMAIN PROTEIN"/>
    <property type="match status" value="1"/>
</dbReference>
<dbReference type="Pfam" id="PF13430">
    <property type="entry name" value="DUF4112"/>
    <property type="match status" value="1"/>
</dbReference>
<proteinExistence type="predicted"/>
<dbReference type="EMBL" id="CP113797">
    <property type="protein sequence ID" value="WAL62132.1"/>
    <property type="molecule type" value="Genomic_DNA"/>
</dbReference>
<keyword evidence="1" id="KW-1133">Transmembrane helix</keyword>
<reference evidence="2" key="1">
    <citation type="submission" date="2022-12" db="EMBL/GenBank/DDBJ databases">
        <title>Polyphasic identification of a Novel Hot-Spring Cyanobacterium Ocullathermofonsia sinensis gen nov. sp. nov. and Genomic Insights on its Adaptations to the Thermal Habitat.</title>
        <authorList>
            <person name="Daroch M."/>
            <person name="Tang J."/>
            <person name="Jiang Y."/>
        </authorList>
    </citation>
    <scope>NUCLEOTIDE SEQUENCE</scope>
    <source>
        <strain evidence="2">PKUAC-SCTA174</strain>
    </source>
</reference>
<feature type="transmembrane region" description="Helical" evidence="1">
    <location>
        <begin position="134"/>
        <end position="162"/>
    </location>
</feature>
<dbReference type="KEGG" id="tsin:OXH18_09145"/>
<keyword evidence="1" id="KW-0472">Membrane</keyword>
<sequence>MPPSSPRPSAVPADSRVVRFQRLRRLSQILDNAIGIPGTRIRFGLDPIIGLIPGGGDTVGMIFSSAIVLEAARMGASKTLLGQMAFNILLETVAGIVPVVGDIFDVTWKSNVRNIVLLEKYLEIERSTRPQNRWFAVLLLIGLFLVFAACLTISVLVLRWLLQMLGTIAQ</sequence>
<keyword evidence="3" id="KW-1185">Reference proteome</keyword>
<gene>
    <name evidence="2" type="ORF">OXH18_09145</name>
</gene>
<protein>
    <submittedName>
        <fullName evidence="2">DUF4112 domain-containing protein</fullName>
    </submittedName>
</protein>
<accession>A0A9E9CBC2</accession>
<evidence type="ECO:0000256" key="1">
    <source>
        <dbReference type="SAM" id="Phobius"/>
    </source>
</evidence>
<dbReference type="InterPro" id="IPR025187">
    <property type="entry name" value="DUF4112"/>
</dbReference>
<organism evidence="2 3">
    <name type="scientific">Thermocoleostomius sinensis A174</name>
    <dbReference type="NCBI Taxonomy" id="2016057"/>
    <lineage>
        <taxon>Bacteria</taxon>
        <taxon>Bacillati</taxon>
        <taxon>Cyanobacteriota</taxon>
        <taxon>Cyanophyceae</taxon>
        <taxon>Oculatellales</taxon>
        <taxon>Oculatellaceae</taxon>
        <taxon>Thermocoleostomius</taxon>
    </lineage>
</organism>
<keyword evidence="1" id="KW-0812">Transmembrane</keyword>
<dbReference type="RefSeq" id="WP_268612248.1">
    <property type="nucleotide sequence ID" value="NZ_CP113797.1"/>
</dbReference>
<dbReference type="PANTHER" id="PTHR35519">
    <property type="entry name" value="MEMBRANE PROTEINS"/>
    <property type="match status" value="1"/>
</dbReference>
<evidence type="ECO:0000313" key="2">
    <source>
        <dbReference type="EMBL" id="WAL62132.1"/>
    </source>
</evidence>
<dbReference type="Proteomes" id="UP001163152">
    <property type="component" value="Chromosome"/>
</dbReference>
<dbReference type="AlphaFoldDB" id="A0A9E9CBC2"/>